<reference evidence="2" key="1">
    <citation type="submission" date="2020-12" db="EMBL/GenBank/DDBJ databases">
        <title>Clostridium thailandense sp. nov., a novel acetogenic bacterium isolated from peat land soil in Thailand.</title>
        <authorList>
            <person name="Chaikitkaew S."/>
            <person name="Birkeland N.K."/>
        </authorList>
    </citation>
    <scope>NUCLEOTIDE SEQUENCE</scope>
    <source>
        <strain evidence="2">DSM 17425</strain>
    </source>
</reference>
<dbReference type="Proteomes" id="UP000622687">
    <property type="component" value="Unassembled WGS sequence"/>
</dbReference>
<proteinExistence type="predicted"/>
<name>A0A934HZE1_9CLOT</name>
<sequence>MKKTILSFIAILCTAVCVLIMVFADKIGTKGEIYKDKIEVINDNNTSKQNDNIKQNFNIKKEASKDENKGKNETNQANSIAVTDAYKSFKMNEISEKIQQDKKVFFEESDKAVEAKKVEDKENSKKISSEDTASENVKKDSANYSSDSTPVFKVSKSKIKDKLTLSDKEKLLSIAAKLSAVDYEKINTYLQNGSDEDIKNTIKLLKSRLSDKDYEKVKLVAEKFINMDVVEQ</sequence>
<gene>
    <name evidence="2" type="ORF">I6U51_15120</name>
</gene>
<keyword evidence="3" id="KW-1185">Reference proteome</keyword>
<organism evidence="2 3">
    <name type="scientific">Clostridium aciditolerans</name>
    <dbReference type="NCBI Taxonomy" id="339861"/>
    <lineage>
        <taxon>Bacteria</taxon>
        <taxon>Bacillati</taxon>
        <taxon>Bacillota</taxon>
        <taxon>Clostridia</taxon>
        <taxon>Eubacteriales</taxon>
        <taxon>Clostridiaceae</taxon>
        <taxon>Clostridium</taxon>
    </lineage>
</organism>
<accession>A0A934HZE1</accession>
<dbReference type="AlphaFoldDB" id="A0A934HZE1"/>
<dbReference type="RefSeq" id="WP_211143428.1">
    <property type="nucleotide sequence ID" value="NZ_JAEEGB010000017.1"/>
</dbReference>
<feature type="region of interest" description="Disordered" evidence="1">
    <location>
        <begin position="117"/>
        <end position="149"/>
    </location>
</feature>
<feature type="compositionally biased region" description="Basic and acidic residues" evidence="1">
    <location>
        <begin position="117"/>
        <end position="129"/>
    </location>
</feature>
<evidence type="ECO:0000313" key="3">
    <source>
        <dbReference type="Proteomes" id="UP000622687"/>
    </source>
</evidence>
<evidence type="ECO:0000256" key="1">
    <source>
        <dbReference type="SAM" id="MobiDB-lite"/>
    </source>
</evidence>
<evidence type="ECO:0000313" key="2">
    <source>
        <dbReference type="EMBL" id="MBI6874014.1"/>
    </source>
</evidence>
<comment type="caution">
    <text evidence="2">The sequence shown here is derived from an EMBL/GenBank/DDBJ whole genome shotgun (WGS) entry which is preliminary data.</text>
</comment>
<protein>
    <submittedName>
        <fullName evidence="2">Uncharacterized protein</fullName>
    </submittedName>
</protein>
<dbReference type="EMBL" id="JAEEGB010000017">
    <property type="protein sequence ID" value="MBI6874014.1"/>
    <property type="molecule type" value="Genomic_DNA"/>
</dbReference>